<dbReference type="SUPFAM" id="SSF53474">
    <property type="entry name" value="alpha/beta-Hydrolases"/>
    <property type="match status" value="1"/>
</dbReference>
<gene>
    <name evidence="1" type="ORF">CISIN_1g044659mg</name>
</gene>
<dbReference type="STRING" id="2711.A0A067EVV0"/>
<evidence type="ECO:0008006" key="3">
    <source>
        <dbReference type="Google" id="ProtNLM"/>
    </source>
</evidence>
<evidence type="ECO:0000313" key="2">
    <source>
        <dbReference type="Proteomes" id="UP000027120"/>
    </source>
</evidence>
<name>A0A067EVV0_CITSI</name>
<dbReference type="Gene3D" id="3.40.50.1820">
    <property type="entry name" value="alpha/beta hydrolase"/>
    <property type="match status" value="1"/>
</dbReference>
<dbReference type="AlphaFoldDB" id="A0A067EVV0"/>
<organism evidence="1 2">
    <name type="scientific">Citrus sinensis</name>
    <name type="common">Sweet orange</name>
    <name type="synonym">Citrus aurantium var. sinensis</name>
    <dbReference type="NCBI Taxonomy" id="2711"/>
    <lineage>
        <taxon>Eukaryota</taxon>
        <taxon>Viridiplantae</taxon>
        <taxon>Streptophyta</taxon>
        <taxon>Embryophyta</taxon>
        <taxon>Tracheophyta</taxon>
        <taxon>Spermatophyta</taxon>
        <taxon>Magnoliopsida</taxon>
        <taxon>eudicotyledons</taxon>
        <taxon>Gunneridae</taxon>
        <taxon>Pentapetalae</taxon>
        <taxon>rosids</taxon>
        <taxon>malvids</taxon>
        <taxon>Sapindales</taxon>
        <taxon>Rutaceae</taxon>
        <taxon>Aurantioideae</taxon>
        <taxon>Citrus</taxon>
    </lineage>
</organism>
<dbReference type="PANTHER" id="PTHR45763">
    <property type="entry name" value="HYDROLASE, ALPHA/BETA FOLD FAMILY PROTEIN, EXPRESSED-RELATED"/>
    <property type="match status" value="1"/>
</dbReference>
<sequence>MQDFMDELGVYVLTFDRTGYGESDPKPKRPVKIEAFDIQELANQLNLGHKFDVIGISILTYLFGLVSNAHHTGIPAGVALVVLVINYCITCRLQGAHESLHRDIMVHLGTWEFDPMEMENQFPNNEESVYLCQGHKDKLVPFHRYRAKKLPRIRYHEGSAGGHLMIHEK</sequence>
<dbReference type="EMBL" id="KK784954">
    <property type="protein sequence ID" value="KDO58065.1"/>
    <property type="molecule type" value="Genomic_DNA"/>
</dbReference>
<protein>
    <recommendedName>
        <fullName evidence="3">AB hydrolase-1 domain-containing protein</fullName>
    </recommendedName>
</protein>
<feature type="non-terminal residue" evidence="1">
    <location>
        <position position="169"/>
    </location>
</feature>
<dbReference type="PANTHER" id="PTHR45763:SF51">
    <property type="entry name" value="ALPHA_BETA-HYDROLASES SUPERFAMILY PROTEIN"/>
    <property type="match status" value="1"/>
</dbReference>
<dbReference type="Proteomes" id="UP000027120">
    <property type="component" value="Unassembled WGS sequence"/>
</dbReference>
<keyword evidence="2" id="KW-1185">Reference proteome</keyword>
<proteinExistence type="predicted"/>
<reference evidence="1 2" key="1">
    <citation type="submission" date="2014-04" db="EMBL/GenBank/DDBJ databases">
        <authorList>
            <consortium name="International Citrus Genome Consortium"/>
            <person name="Gmitter F."/>
            <person name="Chen C."/>
            <person name="Farmerie W."/>
            <person name="Harkins T."/>
            <person name="Desany B."/>
            <person name="Mohiuddin M."/>
            <person name="Kodira C."/>
            <person name="Borodovsky M."/>
            <person name="Lomsadze A."/>
            <person name="Burns P."/>
            <person name="Jenkins J."/>
            <person name="Prochnik S."/>
            <person name="Shu S."/>
            <person name="Chapman J."/>
            <person name="Pitluck S."/>
            <person name="Schmutz J."/>
            <person name="Rokhsar D."/>
        </authorList>
    </citation>
    <scope>NUCLEOTIDE SEQUENCE</scope>
</reference>
<accession>A0A067EVV0</accession>
<evidence type="ECO:0000313" key="1">
    <source>
        <dbReference type="EMBL" id="KDO58065.1"/>
    </source>
</evidence>
<dbReference type="InterPro" id="IPR029058">
    <property type="entry name" value="AB_hydrolase_fold"/>
</dbReference>